<evidence type="ECO:0000313" key="2">
    <source>
        <dbReference type="EMBL" id="KAK1161598.1"/>
    </source>
</evidence>
<proteinExistence type="predicted"/>
<reference evidence="2" key="1">
    <citation type="submission" date="2022-02" db="EMBL/GenBank/DDBJ databases">
        <title>Atlantic sturgeon de novo genome assembly.</title>
        <authorList>
            <person name="Stock M."/>
            <person name="Klopp C."/>
            <person name="Guiguen Y."/>
            <person name="Cabau C."/>
            <person name="Parinello H."/>
            <person name="Santidrian Yebra-Pimentel E."/>
            <person name="Kuhl H."/>
            <person name="Dirks R.P."/>
            <person name="Guessner J."/>
            <person name="Wuertz S."/>
            <person name="Du K."/>
            <person name="Schartl M."/>
        </authorList>
    </citation>
    <scope>NUCLEOTIDE SEQUENCE</scope>
    <source>
        <strain evidence="2">STURGEONOMICS-FGT-2020</strain>
        <tissue evidence="2">Whole blood</tissue>
    </source>
</reference>
<organism evidence="2 3">
    <name type="scientific">Acipenser oxyrinchus oxyrinchus</name>
    <dbReference type="NCBI Taxonomy" id="40147"/>
    <lineage>
        <taxon>Eukaryota</taxon>
        <taxon>Metazoa</taxon>
        <taxon>Chordata</taxon>
        <taxon>Craniata</taxon>
        <taxon>Vertebrata</taxon>
        <taxon>Euteleostomi</taxon>
        <taxon>Actinopterygii</taxon>
        <taxon>Chondrostei</taxon>
        <taxon>Acipenseriformes</taxon>
        <taxon>Acipenseridae</taxon>
        <taxon>Acipenser</taxon>
    </lineage>
</organism>
<dbReference type="EMBL" id="JAGXEW010000018">
    <property type="protein sequence ID" value="KAK1161598.1"/>
    <property type="molecule type" value="Genomic_DNA"/>
</dbReference>
<name>A0AAD8FZ68_ACIOX</name>
<accession>A0AAD8FZ68</accession>
<dbReference type="Proteomes" id="UP001230051">
    <property type="component" value="Unassembled WGS sequence"/>
</dbReference>
<evidence type="ECO:0000256" key="1">
    <source>
        <dbReference type="SAM" id="MobiDB-lite"/>
    </source>
</evidence>
<protein>
    <submittedName>
        <fullName evidence="2">Uncharacterized protein</fullName>
    </submittedName>
</protein>
<evidence type="ECO:0000313" key="3">
    <source>
        <dbReference type="Proteomes" id="UP001230051"/>
    </source>
</evidence>
<feature type="compositionally biased region" description="Basic residues" evidence="1">
    <location>
        <begin position="103"/>
        <end position="114"/>
    </location>
</feature>
<sequence>MCKVSPEGLLLTGAIGRRGLDTCLRTRIRTHLPLNLGNKRPVLFFVGRGQAKKAGQRHPAWAFSAWAEEICVIGVKMTDGQRDYCCSCTFPQRQAPPLLLSKRGGHGTARRKKKADTFQKKGK</sequence>
<gene>
    <name evidence="2" type="ORF">AOXY_G19200</name>
</gene>
<dbReference type="AlphaFoldDB" id="A0AAD8FZ68"/>
<keyword evidence="3" id="KW-1185">Reference proteome</keyword>
<feature type="region of interest" description="Disordered" evidence="1">
    <location>
        <begin position="99"/>
        <end position="123"/>
    </location>
</feature>
<comment type="caution">
    <text evidence="2">The sequence shown here is derived from an EMBL/GenBank/DDBJ whole genome shotgun (WGS) entry which is preliminary data.</text>
</comment>